<keyword evidence="1" id="KW-0597">Phosphoprotein</keyword>
<evidence type="ECO:0000313" key="9">
    <source>
        <dbReference type="EMBL" id="KST66158.1"/>
    </source>
</evidence>
<keyword evidence="6" id="KW-0902">Two-component regulatory system</keyword>
<feature type="domain" description="Histidine kinase" evidence="8">
    <location>
        <begin position="292"/>
        <end position="555"/>
    </location>
</feature>
<dbReference type="Gene3D" id="6.10.340.10">
    <property type="match status" value="1"/>
</dbReference>
<evidence type="ECO:0000256" key="5">
    <source>
        <dbReference type="ARBA" id="ARBA00022840"/>
    </source>
</evidence>
<keyword evidence="4" id="KW-0418">Kinase</keyword>
<dbReference type="CDD" id="cd06225">
    <property type="entry name" value="HAMP"/>
    <property type="match status" value="1"/>
</dbReference>
<evidence type="ECO:0000256" key="7">
    <source>
        <dbReference type="SAM" id="Phobius"/>
    </source>
</evidence>
<dbReference type="InterPro" id="IPR005467">
    <property type="entry name" value="His_kinase_dom"/>
</dbReference>
<sequence length="555" mass="64465">MFNWFSSQNFNTQLSKKITLWIFCSLLIIETIIFIPSYLNRQKLILTDLQRISQTAVKVAFSETASINSNIANKLLTNLQQESIISGGKIYREDGKVLAAIGDNPNINFQILKQEKKSRLSPKSSQGGYDTAIYFAQNEQPLWIVLRYDGIPIQDELSAYTVRIIGLVILISIVITLASMFVISRICVRPILYLRDDLLTAAKAVRQDNPYSNFYSIKMRRKDELGEVITAFESMYKQIWQEIYQRKQAHQAELEERQRSEELIQTLKKSRRTQALLIQKETVTFIDQIYAGVVHEINNPINILYANVKHIEDYFKNLLELVNLYKNEFTELPQYIKEFEEDIDLNFYSKDIEKINLSFKNSLQRIMKLMLALKVFSGFEESQTKTIDINETIDNILVLMSYRLGKNSKRPKIKVVKNYKDIPHVECYPDLLNQVFMNLLTYGIDMLDDVPSKEDLAKVNMNPDNWDWYPQISIETSLKYSKFVQINIKNNGSCLSKLPQIKQFEEFCHNQSITEEMDIGLLSSYQIISERHGGSLKIIANPNEPFIFDIKLPVK</sequence>
<evidence type="ECO:0000313" key="10">
    <source>
        <dbReference type="Proteomes" id="UP000053372"/>
    </source>
</evidence>
<dbReference type="InterPro" id="IPR036890">
    <property type="entry name" value="HATPase_C_sf"/>
</dbReference>
<dbReference type="EMBL" id="LMTZ01000099">
    <property type="protein sequence ID" value="KST66158.1"/>
    <property type="molecule type" value="Genomic_DNA"/>
</dbReference>
<dbReference type="OrthoDB" id="438708at2"/>
<feature type="transmembrane region" description="Helical" evidence="7">
    <location>
        <begin position="20"/>
        <end position="39"/>
    </location>
</feature>
<dbReference type="PANTHER" id="PTHR43065">
    <property type="entry name" value="SENSOR HISTIDINE KINASE"/>
    <property type="match status" value="1"/>
</dbReference>
<evidence type="ECO:0000256" key="6">
    <source>
        <dbReference type="ARBA" id="ARBA00023012"/>
    </source>
</evidence>
<dbReference type="Proteomes" id="UP000053372">
    <property type="component" value="Unassembled WGS sequence"/>
</dbReference>
<comment type="caution">
    <text evidence="9">The sequence shown here is derived from an EMBL/GenBank/DDBJ whole genome shotgun (WGS) entry which is preliminary data.</text>
</comment>
<dbReference type="RefSeq" id="WP_027846677.1">
    <property type="nucleotide sequence ID" value="NZ_LMTZ01000099.1"/>
</dbReference>
<keyword evidence="7" id="KW-1133">Transmembrane helix</keyword>
<dbReference type="Gene3D" id="3.30.565.10">
    <property type="entry name" value="Histidine kinase-like ATPase, C-terminal domain"/>
    <property type="match status" value="1"/>
</dbReference>
<protein>
    <recommendedName>
        <fullName evidence="8">Histidine kinase domain-containing protein</fullName>
    </recommendedName>
</protein>
<evidence type="ECO:0000256" key="4">
    <source>
        <dbReference type="ARBA" id="ARBA00022777"/>
    </source>
</evidence>
<organism evidence="9 10">
    <name type="scientific">Mastigocoleus testarum BC008</name>
    <dbReference type="NCBI Taxonomy" id="371196"/>
    <lineage>
        <taxon>Bacteria</taxon>
        <taxon>Bacillati</taxon>
        <taxon>Cyanobacteriota</taxon>
        <taxon>Cyanophyceae</taxon>
        <taxon>Nostocales</taxon>
        <taxon>Hapalosiphonaceae</taxon>
        <taxon>Mastigocoleus</taxon>
    </lineage>
</organism>
<dbReference type="GO" id="GO:0000160">
    <property type="term" value="P:phosphorelay signal transduction system"/>
    <property type="evidence" value="ECO:0007669"/>
    <property type="project" value="UniProtKB-KW"/>
</dbReference>
<keyword evidence="7" id="KW-0812">Transmembrane</keyword>
<dbReference type="AlphaFoldDB" id="A0A0V7ZP04"/>
<dbReference type="Gene3D" id="1.10.287.130">
    <property type="match status" value="1"/>
</dbReference>
<dbReference type="PROSITE" id="PS50109">
    <property type="entry name" value="HIS_KIN"/>
    <property type="match status" value="1"/>
</dbReference>
<gene>
    <name evidence="9" type="ORF">BC008_24605</name>
</gene>
<keyword evidence="2" id="KW-0808">Transferase</keyword>
<accession>A0A0V7ZP04</accession>
<keyword evidence="7" id="KW-0472">Membrane</keyword>
<keyword evidence="5" id="KW-0067">ATP-binding</keyword>
<evidence type="ECO:0000259" key="8">
    <source>
        <dbReference type="PROSITE" id="PS50109"/>
    </source>
</evidence>
<name>A0A0V7ZP04_9CYAN</name>
<dbReference type="GO" id="GO:0016301">
    <property type="term" value="F:kinase activity"/>
    <property type="evidence" value="ECO:0007669"/>
    <property type="project" value="UniProtKB-KW"/>
</dbReference>
<reference evidence="9 10" key="1">
    <citation type="journal article" date="2015" name="Genome Announc.">
        <title>Draft Genome of the Euendolithic (true boring) Cyanobacterium Mastigocoleus testarum strain BC008.</title>
        <authorList>
            <person name="Guida B.S."/>
            <person name="Garcia-Pichel F."/>
        </authorList>
    </citation>
    <scope>NUCLEOTIDE SEQUENCE [LARGE SCALE GENOMIC DNA]</scope>
    <source>
        <strain evidence="9 10">BC008</strain>
    </source>
</reference>
<proteinExistence type="predicted"/>
<feature type="transmembrane region" description="Helical" evidence="7">
    <location>
        <begin position="164"/>
        <end position="183"/>
    </location>
</feature>
<evidence type="ECO:0000256" key="2">
    <source>
        <dbReference type="ARBA" id="ARBA00022679"/>
    </source>
</evidence>
<dbReference type="SUPFAM" id="SSF55874">
    <property type="entry name" value="ATPase domain of HSP90 chaperone/DNA topoisomerase II/histidine kinase"/>
    <property type="match status" value="1"/>
</dbReference>
<dbReference type="GO" id="GO:0005524">
    <property type="term" value="F:ATP binding"/>
    <property type="evidence" value="ECO:0007669"/>
    <property type="project" value="UniProtKB-KW"/>
</dbReference>
<evidence type="ECO:0000256" key="1">
    <source>
        <dbReference type="ARBA" id="ARBA00022553"/>
    </source>
</evidence>
<dbReference type="PANTHER" id="PTHR43065:SF10">
    <property type="entry name" value="PEROXIDE STRESS-ACTIVATED HISTIDINE KINASE MAK3"/>
    <property type="match status" value="1"/>
</dbReference>
<keyword evidence="10" id="KW-1185">Reference proteome</keyword>
<keyword evidence="3" id="KW-0547">Nucleotide-binding</keyword>
<evidence type="ECO:0000256" key="3">
    <source>
        <dbReference type="ARBA" id="ARBA00022741"/>
    </source>
</evidence>